<dbReference type="AlphaFoldDB" id="A0A1H6YCX0"/>
<evidence type="ECO:0000259" key="1">
    <source>
        <dbReference type="Pfam" id="PF13372"/>
    </source>
</evidence>
<keyword evidence="3" id="KW-1185">Reference proteome</keyword>
<dbReference type="Pfam" id="PF13372">
    <property type="entry name" value="Alginate_exp"/>
    <property type="match status" value="1"/>
</dbReference>
<dbReference type="RefSeq" id="WP_090338426.1">
    <property type="nucleotide sequence ID" value="NZ_FNXY01000007.1"/>
</dbReference>
<gene>
    <name evidence="2" type="ORF">SAMN04487995_4423</name>
</gene>
<dbReference type="InterPro" id="IPR025388">
    <property type="entry name" value="Alginate_export_dom"/>
</dbReference>
<evidence type="ECO:0000313" key="3">
    <source>
        <dbReference type="Proteomes" id="UP000199532"/>
    </source>
</evidence>
<dbReference type="OrthoDB" id="311329at2"/>
<protein>
    <submittedName>
        <fullName evidence="2">Alginate export</fullName>
    </submittedName>
</protein>
<sequence length="466" mass="53147">MDTKQSNAWLQKSLFSAFVLLSSAQGLLAQNIEIKQPRYVEGYSKTDSDTSGSTHKKIKHIPIGTGKIYISLGGELRYQYFRYKNPGWGTEPRDNDGFVLTRFLSHTDIHLGKQIRVFAQLQSSLIAGSNSQNSPVDENPLDVHQLFIKLPLIAKMQKQLVFEIGRQELSYGSQRLISIREGPNNRQAFDAFRVVFSQKQVRTDLFYSTYVNAGKKIFDERFFDHSRQLWGYYLTLTPTTSVPNMDLYYLGVKNQAIFIDASGTERRHSTGTRIWKKAGITDYDFEAVYQFGNISRLPIRAWTISLNISSKLKSIPFAPVFGLKTELISGDKRPDDHLLNTFNPLYPRGAYFGLASLIGPYNLYDFHPYIQIGIGRTLTWSADFDFFWRMSRYDGLYAVNGKILSDRVTVGYKHIGNQSGTNLSFHANSLFNLGIEFTWFDSGQFLRQAGMKKDIYLAGITATLKY</sequence>
<reference evidence="2 3" key="1">
    <citation type="submission" date="2016-10" db="EMBL/GenBank/DDBJ databases">
        <authorList>
            <person name="de Groot N.N."/>
        </authorList>
    </citation>
    <scope>NUCLEOTIDE SEQUENCE [LARGE SCALE GENOMIC DNA]</scope>
    <source>
        <strain evidence="2 3">DSM 19938</strain>
    </source>
</reference>
<evidence type="ECO:0000313" key="2">
    <source>
        <dbReference type="EMBL" id="SEJ39089.1"/>
    </source>
</evidence>
<dbReference type="EMBL" id="FNXY01000007">
    <property type="protein sequence ID" value="SEJ39089.1"/>
    <property type="molecule type" value="Genomic_DNA"/>
</dbReference>
<dbReference type="STRING" id="408657.SAMN04487995_4423"/>
<proteinExistence type="predicted"/>
<dbReference type="Proteomes" id="UP000199532">
    <property type="component" value="Unassembled WGS sequence"/>
</dbReference>
<organism evidence="2 3">
    <name type="scientific">Dyadobacter koreensis</name>
    <dbReference type="NCBI Taxonomy" id="408657"/>
    <lineage>
        <taxon>Bacteria</taxon>
        <taxon>Pseudomonadati</taxon>
        <taxon>Bacteroidota</taxon>
        <taxon>Cytophagia</taxon>
        <taxon>Cytophagales</taxon>
        <taxon>Spirosomataceae</taxon>
        <taxon>Dyadobacter</taxon>
    </lineage>
</organism>
<accession>A0A1H6YCX0</accession>
<name>A0A1H6YCX0_9BACT</name>
<feature type="domain" description="Alginate export" evidence="1">
    <location>
        <begin position="69"/>
        <end position="452"/>
    </location>
</feature>